<comment type="pathway">
    <text evidence="11">Steroid metabolism; ergosterol biosynthesis.</text>
</comment>
<dbReference type="GO" id="GO:0020037">
    <property type="term" value="F:heme binding"/>
    <property type="evidence" value="ECO:0007669"/>
    <property type="project" value="InterPro"/>
</dbReference>
<dbReference type="InterPro" id="IPR002403">
    <property type="entry name" value="Cyt_P450_E_grp-IV"/>
</dbReference>
<dbReference type="PROSITE" id="PS00086">
    <property type="entry name" value="CYTOCHROME_P450"/>
    <property type="match status" value="1"/>
</dbReference>
<dbReference type="PRINTS" id="PR00385">
    <property type="entry name" value="P450"/>
</dbReference>
<evidence type="ECO:0000256" key="4">
    <source>
        <dbReference type="ARBA" id="ARBA00022617"/>
    </source>
</evidence>
<dbReference type="PANTHER" id="PTHR24304:SF2">
    <property type="entry name" value="24-HYDROXYCHOLESTEROL 7-ALPHA-HYDROXYLASE"/>
    <property type="match status" value="1"/>
</dbReference>
<dbReference type="PANTHER" id="PTHR24304">
    <property type="entry name" value="CYTOCHROME P450 FAMILY 7"/>
    <property type="match status" value="1"/>
</dbReference>
<keyword evidence="14" id="KW-1133">Transmembrane helix</keyword>
<accession>A0A8H4Q057</accession>
<evidence type="ECO:0000256" key="3">
    <source>
        <dbReference type="ARBA" id="ARBA00010617"/>
    </source>
</evidence>
<organism evidence="15 16">
    <name type="scientific">Ophiocordyceps sinensis</name>
    <dbReference type="NCBI Taxonomy" id="72228"/>
    <lineage>
        <taxon>Eukaryota</taxon>
        <taxon>Fungi</taxon>
        <taxon>Dikarya</taxon>
        <taxon>Ascomycota</taxon>
        <taxon>Pezizomycotina</taxon>
        <taxon>Sordariomycetes</taxon>
        <taxon>Hypocreomycetidae</taxon>
        <taxon>Hypocreales</taxon>
        <taxon>Ophiocordycipitaceae</taxon>
        <taxon>Ophiocordyceps</taxon>
    </lineage>
</organism>
<keyword evidence="8 12" id="KW-0408">Iron</keyword>
<dbReference type="GO" id="GO:0005506">
    <property type="term" value="F:iron ion binding"/>
    <property type="evidence" value="ECO:0007669"/>
    <property type="project" value="InterPro"/>
</dbReference>
<evidence type="ECO:0000256" key="7">
    <source>
        <dbReference type="ARBA" id="ARBA00023002"/>
    </source>
</evidence>
<dbReference type="OrthoDB" id="1055148at2759"/>
<feature type="transmembrane region" description="Helical" evidence="14">
    <location>
        <begin position="12"/>
        <end position="33"/>
    </location>
</feature>
<dbReference type="EMBL" id="JAAVMX010000001">
    <property type="protein sequence ID" value="KAF4513674.1"/>
    <property type="molecule type" value="Genomic_DNA"/>
</dbReference>
<keyword evidence="7 13" id="KW-0560">Oxidoreductase</keyword>
<dbReference type="CDD" id="cd11042">
    <property type="entry name" value="CYP51-like"/>
    <property type="match status" value="1"/>
</dbReference>
<dbReference type="AlphaFoldDB" id="A0A8H4Q057"/>
<comment type="subcellular location">
    <subcellularLocation>
        <location evidence="2">Endoplasmic reticulum membrane</location>
        <topology evidence="2">Single-pass membrane protein</topology>
    </subcellularLocation>
</comment>
<evidence type="ECO:0000256" key="14">
    <source>
        <dbReference type="SAM" id="Phobius"/>
    </source>
</evidence>
<evidence type="ECO:0000313" key="15">
    <source>
        <dbReference type="EMBL" id="KAF4513674.1"/>
    </source>
</evidence>
<gene>
    <name evidence="15" type="ORF">G6O67_000915</name>
</gene>
<dbReference type="Pfam" id="PF00067">
    <property type="entry name" value="p450"/>
    <property type="match status" value="1"/>
</dbReference>
<evidence type="ECO:0000256" key="5">
    <source>
        <dbReference type="ARBA" id="ARBA00022723"/>
    </source>
</evidence>
<evidence type="ECO:0000256" key="13">
    <source>
        <dbReference type="RuleBase" id="RU000461"/>
    </source>
</evidence>
<keyword evidence="6" id="KW-0256">Endoplasmic reticulum</keyword>
<dbReference type="InterPro" id="IPR001128">
    <property type="entry name" value="Cyt_P450"/>
</dbReference>
<proteinExistence type="inferred from homology"/>
<dbReference type="Gene3D" id="1.10.630.10">
    <property type="entry name" value="Cytochrome P450"/>
    <property type="match status" value="1"/>
</dbReference>
<keyword evidence="9 13" id="KW-0503">Monooxygenase</keyword>
<dbReference type="InterPro" id="IPR036396">
    <property type="entry name" value="Cyt_P450_sf"/>
</dbReference>
<dbReference type="PRINTS" id="PR00465">
    <property type="entry name" value="EP450IV"/>
</dbReference>
<dbReference type="FunFam" id="1.10.630.10:FF:000033">
    <property type="entry name" value="14-alpha sterol demethylase"/>
    <property type="match status" value="1"/>
</dbReference>
<evidence type="ECO:0000256" key="8">
    <source>
        <dbReference type="ARBA" id="ARBA00023004"/>
    </source>
</evidence>
<dbReference type="Proteomes" id="UP000557566">
    <property type="component" value="Unassembled WGS sequence"/>
</dbReference>
<keyword evidence="4 12" id="KW-0349">Heme</keyword>
<dbReference type="InterPro" id="IPR050529">
    <property type="entry name" value="CYP450_sterol_14alpha_dmase"/>
</dbReference>
<keyword evidence="10 14" id="KW-0472">Membrane</keyword>
<comment type="cofactor">
    <cofactor evidence="1 12">
        <name>heme</name>
        <dbReference type="ChEBI" id="CHEBI:30413"/>
    </cofactor>
</comment>
<protein>
    <recommendedName>
        <fullName evidence="17">Cytochrome P450 51A</fullName>
    </recommendedName>
</protein>
<keyword evidence="14" id="KW-0812">Transmembrane</keyword>
<keyword evidence="16" id="KW-1185">Reference proteome</keyword>
<feature type="binding site" description="axial binding residue" evidence="12">
    <location>
        <position position="458"/>
    </location>
    <ligand>
        <name>heme</name>
        <dbReference type="ChEBI" id="CHEBI:30413"/>
    </ligand>
    <ligandPart>
        <name>Fe</name>
        <dbReference type="ChEBI" id="CHEBI:18248"/>
    </ligandPart>
</feature>
<comment type="similarity">
    <text evidence="3 13">Belongs to the cytochrome P450 family.</text>
</comment>
<evidence type="ECO:0000256" key="6">
    <source>
        <dbReference type="ARBA" id="ARBA00022824"/>
    </source>
</evidence>
<keyword evidence="5 12" id="KW-0479">Metal-binding</keyword>
<evidence type="ECO:0000256" key="9">
    <source>
        <dbReference type="ARBA" id="ARBA00023033"/>
    </source>
</evidence>
<dbReference type="GO" id="GO:0008398">
    <property type="term" value="F:sterol 14-demethylase activity"/>
    <property type="evidence" value="ECO:0007669"/>
    <property type="project" value="UniProtKB-ARBA"/>
</dbReference>
<evidence type="ECO:0000313" key="16">
    <source>
        <dbReference type="Proteomes" id="UP000557566"/>
    </source>
</evidence>
<evidence type="ECO:0000256" key="2">
    <source>
        <dbReference type="ARBA" id="ARBA00004389"/>
    </source>
</evidence>
<evidence type="ECO:0008006" key="17">
    <source>
        <dbReference type="Google" id="ProtNLM"/>
    </source>
</evidence>
<dbReference type="SUPFAM" id="SSF48264">
    <property type="entry name" value="Cytochrome P450"/>
    <property type="match status" value="1"/>
</dbReference>
<evidence type="ECO:0000256" key="11">
    <source>
        <dbReference type="ARBA" id="ARBA00029435"/>
    </source>
</evidence>
<evidence type="ECO:0000256" key="10">
    <source>
        <dbReference type="ARBA" id="ARBA00023136"/>
    </source>
</evidence>
<reference evidence="15 16" key="1">
    <citation type="journal article" date="2020" name="Genome Biol. Evol.">
        <title>A new high-quality draft genome assembly of the Chinese cordyceps Ophiocordyceps sinensis.</title>
        <authorList>
            <person name="Shu R."/>
            <person name="Zhang J."/>
            <person name="Meng Q."/>
            <person name="Zhang H."/>
            <person name="Zhou G."/>
            <person name="Li M."/>
            <person name="Wu P."/>
            <person name="Zhao Y."/>
            <person name="Chen C."/>
            <person name="Qin Q."/>
        </authorList>
    </citation>
    <scope>NUCLEOTIDE SEQUENCE [LARGE SCALE GENOMIC DNA]</scope>
    <source>
        <strain evidence="15 16">IOZ07</strain>
    </source>
</reference>
<dbReference type="GO" id="GO:0005789">
    <property type="term" value="C:endoplasmic reticulum membrane"/>
    <property type="evidence" value="ECO:0007669"/>
    <property type="project" value="UniProtKB-SubCell"/>
</dbReference>
<evidence type="ECO:0000256" key="1">
    <source>
        <dbReference type="ARBA" id="ARBA00001971"/>
    </source>
</evidence>
<sequence>MSSSLFHELFLRMGPGSLVFGLAFCFVIGNILWQLLPKSRSEPPLVFHLIPFVGNAVSYGMDPFKFYTECRQKHGDIFTFVLFGRKMTVYLGVDGNDFILNGKLQDLNAEEIYAPLTTPVFGKDIIYDCPNAKLMEQKRFVKFGLTRAALCSYVGMIEQETIDYLESAPAFRGRCGSVNIPAAMAEITIYTAGRALQGVEVRSKLTAEFADLYHDLDLGFRPINFLVPWAPLPQNRRRDVAHTKMEAIYLDIINKRRQSGKPPDDDDVDMIWHLMGCVYKNGTPVPDMEIAHMMITLLMAGQHSSSSSSSWIMLRLASRPDIVEELYQEQVRILGYDAALPRPLQYSDIDKLPLLQNVIKETLRVHSSIHSVMRKVMRPMQVPNSDFTITPDKVLVASPIVTHLSDEYFPNAQAWDPHRWDDAVETDTDADMVDYGYGVVSKGTRSPYLPFGAGRHRCIGEKFANVNLCTIICTLVRHLKLDTLDGKSWVPPTDYTSLFSRPAQPAEVRWARRSPESA</sequence>
<comment type="caution">
    <text evidence="15">The sequence shown here is derived from an EMBL/GenBank/DDBJ whole genome shotgun (WGS) entry which is preliminary data.</text>
</comment>
<dbReference type="InterPro" id="IPR017972">
    <property type="entry name" value="Cyt_P450_CS"/>
</dbReference>
<name>A0A8H4Q057_9HYPO</name>
<evidence type="ECO:0000256" key="12">
    <source>
        <dbReference type="PIRSR" id="PIRSR602403-1"/>
    </source>
</evidence>